<evidence type="ECO:0000256" key="2">
    <source>
        <dbReference type="ARBA" id="ARBA00023125"/>
    </source>
</evidence>
<dbReference type="GO" id="GO:0003677">
    <property type="term" value="F:DNA binding"/>
    <property type="evidence" value="ECO:0007669"/>
    <property type="project" value="UniProtKB-KW"/>
</dbReference>
<proteinExistence type="predicted"/>
<accession>A0A0P6XD02</accession>
<dbReference type="SUPFAM" id="SSF46785">
    <property type="entry name" value="Winged helix' DNA-binding domain"/>
    <property type="match status" value="1"/>
</dbReference>
<evidence type="ECO:0000313" key="6">
    <source>
        <dbReference type="Proteomes" id="UP000050417"/>
    </source>
</evidence>
<organism evidence="5 6">
    <name type="scientific">Ornatilinea apprima</name>
    <dbReference type="NCBI Taxonomy" id="1134406"/>
    <lineage>
        <taxon>Bacteria</taxon>
        <taxon>Bacillati</taxon>
        <taxon>Chloroflexota</taxon>
        <taxon>Anaerolineae</taxon>
        <taxon>Anaerolineales</taxon>
        <taxon>Anaerolineaceae</taxon>
        <taxon>Ornatilinea</taxon>
    </lineage>
</organism>
<evidence type="ECO:0000313" key="5">
    <source>
        <dbReference type="EMBL" id="KPL80599.1"/>
    </source>
</evidence>
<dbReference type="EMBL" id="LGCL01000004">
    <property type="protein sequence ID" value="KPL80599.1"/>
    <property type="molecule type" value="Genomic_DNA"/>
</dbReference>
<dbReference type="InterPro" id="IPR036390">
    <property type="entry name" value="WH_DNA-bd_sf"/>
</dbReference>
<keyword evidence="3" id="KW-0804">Transcription</keyword>
<dbReference type="InterPro" id="IPR000524">
    <property type="entry name" value="Tscrpt_reg_HTH_GntR"/>
</dbReference>
<dbReference type="SMART" id="SM00345">
    <property type="entry name" value="HTH_GNTR"/>
    <property type="match status" value="1"/>
</dbReference>
<protein>
    <recommendedName>
        <fullName evidence="4">HTH gntR-type domain-containing protein</fullName>
    </recommendedName>
</protein>
<comment type="caution">
    <text evidence="5">The sequence shown here is derived from an EMBL/GenBank/DDBJ whole genome shotgun (WGS) entry which is preliminary data.</text>
</comment>
<name>A0A0P6XD02_9CHLR</name>
<dbReference type="PANTHER" id="PTHR38445">
    <property type="entry name" value="HTH-TYPE TRANSCRIPTIONAL REPRESSOR YTRA"/>
    <property type="match status" value="1"/>
</dbReference>
<dbReference type="InterPro" id="IPR036388">
    <property type="entry name" value="WH-like_DNA-bd_sf"/>
</dbReference>
<dbReference type="GO" id="GO:0003700">
    <property type="term" value="F:DNA-binding transcription factor activity"/>
    <property type="evidence" value="ECO:0007669"/>
    <property type="project" value="InterPro"/>
</dbReference>
<keyword evidence="2" id="KW-0238">DNA-binding</keyword>
<dbReference type="Pfam" id="PF00392">
    <property type="entry name" value="GntR"/>
    <property type="match status" value="1"/>
</dbReference>
<gene>
    <name evidence="5" type="ORF">ADN00_01725</name>
</gene>
<dbReference type="Proteomes" id="UP000050417">
    <property type="component" value="Unassembled WGS sequence"/>
</dbReference>
<dbReference type="STRING" id="1134406.ADN00_01725"/>
<keyword evidence="6" id="KW-1185">Reference proteome</keyword>
<keyword evidence="1" id="KW-0805">Transcription regulation</keyword>
<evidence type="ECO:0000256" key="3">
    <source>
        <dbReference type="ARBA" id="ARBA00023163"/>
    </source>
</evidence>
<dbReference type="CDD" id="cd07377">
    <property type="entry name" value="WHTH_GntR"/>
    <property type="match status" value="1"/>
</dbReference>
<dbReference type="AlphaFoldDB" id="A0A0P6XD02"/>
<evidence type="ECO:0000259" key="4">
    <source>
        <dbReference type="PROSITE" id="PS50949"/>
    </source>
</evidence>
<feature type="domain" description="HTH gntR-type" evidence="4">
    <location>
        <begin position="12"/>
        <end position="80"/>
    </location>
</feature>
<sequence length="145" mass="16359">MDKIYIDFQSGVPIYVQLMEQIENLVMGGQLKPGDQMPTVRQLAAELGVNFNTVARAYRLMDEAGIISTQQGRGTYILAPEKLEETQLLKMEVLDWLTQRFFADAAYKGFSLEEIRAAFEKEWSDWMSRRDLAAGADAPQDTSSA</sequence>
<dbReference type="Gene3D" id="1.10.10.10">
    <property type="entry name" value="Winged helix-like DNA-binding domain superfamily/Winged helix DNA-binding domain"/>
    <property type="match status" value="1"/>
</dbReference>
<dbReference type="PROSITE" id="PS50949">
    <property type="entry name" value="HTH_GNTR"/>
    <property type="match status" value="1"/>
</dbReference>
<dbReference type="PANTHER" id="PTHR38445:SF9">
    <property type="entry name" value="HTH-TYPE TRANSCRIPTIONAL REPRESSOR YTRA"/>
    <property type="match status" value="1"/>
</dbReference>
<evidence type="ECO:0000256" key="1">
    <source>
        <dbReference type="ARBA" id="ARBA00023015"/>
    </source>
</evidence>
<reference evidence="5 6" key="1">
    <citation type="submission" date="2015-07" db="EMBL/GenBank/DDBJ databases">
        <title>Genome sequence of Ornatilinea apprima DSM 23815.</title>
        <authorList>
            <person name="Hemp J."/>
            <person name="Ward L.M."/>
            <person name="Pace L.A."/>
            <person name="Fischer W.W."/>
        </authorList>
    </citation>
    <scope>NUCLEOTIDE SEQUENCE [LARGE SCALE GENOMIC DNA]</scope>
    <source>
        <strain evidence="5 6">P3M-1</strain>
    </source>
</reference>